<sequence length="77" mass="8974">MVKTTAWEAENPSSRPGLDYLTVQLFSCILQFGVRSKIEGGLHRCIFGNCVVTQEKLIEEEFINMKRCRKRRERRVA</sequence>
<dbReference type="Proteomes" id="UP000614350">
    <property type="component" value="Unassembled WGS sequence"/>
</dbReference>
<protein>
    <submittedName>
        <fullName evidence="1">Uncharacterized protein</fullName>
    </submittedName>
</protein>
<keyword evidence="2" id="KW-1185">Reference proteome</keyword>
<dbReference type="AlphaFoldDB" id="A0A834KK04"/>
<dbReference type="EMBL" id="JACSEA010000002">
    <property type="protein sequence ID" value="KAF7408040.1"/>
    <property type="molecule type" value="Genomic_DNA"/>
</dbReference>
<evidence type="ECO:0000313" key="1">
    <source>
        <dbReference type="EMBL" id="KAF7408040.1"/>
    </source>
</evidence>
<organism evidence="1 2">
    <name type="scientific">Vespula vulgaris</name>
    <name type="common">Yellow jacket</name>
    <name type="synonym">Wasp</name>
    <dbReference type="NCBI Taxonomy" id="7454"/>
    <lineage>
        <taxon>Eukaryota</taxon>
        <taxon>Metazoa</taxon>
        <taxon>Ecdysozoa</taxon>
        <taxon>Arthropoda</taxon>
        <taxon>Hexapoda</taxon>
        <taxon>Insecta</taxon>
        <taxon>Pterygota</taxon>
        <taxon>Neoptera</taxon>
        <taxon>Endopterygota</taxon>
        <taxon>Hymenoptera</taxon>
        <taxon>Apocrita</taxon>
        <taxon>Aculeata</taxon>
        <taxon>Vespoidea</taxon>
        <taxon>Vespidae</taxon>
        <taxon>Vespinae</taxon>
        <taxon>Vespula</taxon>
    </lineage>
</organism>
<proteinExistence type="predicted"/>
<name>A0A834KK04_VESVU</name>
<evidence type="ECO:0000313" key="2">
    <source>
        <dbReference type="Proteomes" id="UP000614350"/>
    </source>
</evidence>
<accession>A0A834KK04</accession>
<reference evidence="1" key="1">
    <citation type="journal article" date="2020" name="G3 (Bethesda)">
        <title>High-Quality Assemblies for Three Invasive Social Wasps from the &lt;i&gt;Vespula&lt;/i&gt; Genus.</title>
        <authorList>
            <person name="Harrop T.W.R."/>
            <person name="Guhlin J."/>
            <person name="McLaughlin G.M."/>
            <person name="Permina E."/>
            <person name="Stockwell P."/>
            <person name="Gilligan J."/>
            <person name="Le Lec M.F."/>
            <person name="Gruber M.A.M."/>
            <person name="Quinn O."/>
            <person name="Lovegrove M."/>
            <person name="Duncan E.J."/>
            <person name="Remnant E.J."/>
            <person name="Van Eeckhoven J."/>
            <person name="Graham B."/>
            <person name="Knapp R.A."/>
            <person name="Langford K.W."/>
            <person name="Kronenberg Z."/>
            <person name="Press M.O."/>
            <person name="Eacker S.M."/>
            <person name="Wilson-Rankin E.E."/>
            <person name="Purcell J."/>
            <person name="Lester P.J."/>
            <person name="Dearden P.K."/>
        </authorList>
    </citation>
    <scope>NUCLEOTIDE SEQUENCE</scope>
    <source>
        <strain evidence="1">Marl-1</strain>
    </source>
</reference>
<gene>
    <name evidence="1" type="ORF">HZH66_002577</name>
</gene>
<comment type="caution">
    <text evidence="1">The sequence shown here is derived from an EMBL/GenBank/DDBJ whole genome shotgun (WGS) entry which is preliminary data.</text>
</comment>